<protein>
    <submittedName>
        <fullName evidence="1">Uncharacterized protein</fullName>
    </submittedName>
</protein>
<gene>
    <name evidence="1" type="ORF">MNBD_CHLOROFLEXI01-4344</name>
</gene>
<dbReference type="AlphaFoldDB" id="A0A3B0VHD2"/>
<dbReference type="EMBL" id="UOEU01000988">
    <property type="protein sequence ID" value="VAW42945.1"/>
    <property type="molecule type" value="Genomic_DNA"/>
</dbReference>
<proteinExistence type="predicted"/>
<reference evidence="1" key="1">
    <citation type="submission" date="2018-06" db="EMBL/GenBank/DDBJ databases">
        <authorList>
            <person name="Zhirakovskaya E."/>
        </authorList>
    </citation>
    <scope>NUCLEOTIDE SEQUENCE</scope>
</reference>
<name>A0A3B0VHD2_9ZZZZ</name>
<evidence type="ECO:0000313" key="1">
    <source>
        <dbReference type="EMBL" id="VAW42945.1"/>
    </source>
</evidence>
<sequence length="120" mass="13227">MGSLFLFLARRFLSEGGNGRSKISVTAESIWPDVWSSSAPVRAICFPQIEQRADHYLEPIAKPAALARLLPHAVEQWDKAMIPAHLHILRQLVESAPAYILHLSPGILAIPQAITAVLTR</sequence>
<organism evidence="1">
    <name type="scientific">hydrothermal vent metagenome</name>
    <dbReference type="NCBI Taxonomy" id="652676"/>
    <lineage>
        <taxon>unclassified sequences</taxon>
        <taxon>metagenomes</taxon>
        <taxon>ecological metagenomes</taxon>
    </lineage>
</organism>
<accession>A0A3B0VHD2</accession>